<dbReference type="Pfam" id="PF00355">
    <property type="entry name" value="Rieske"/>
    <property type="match status" value="1"/>
</dbReference>
<evidence type="ECO:0000313" key="8">
    <source>
        <dbReference type="Proteomes" id="UP000465305"/>
    </source>
</evidence>
<dbReference type="InterPro" id="IPR036922">
    <property type="entry name" value="Rieske_2Fe-2S_sf"/>
</dbReference>
<proteinExistence type="predicted"/>
<accession>A0A7I9Y5L4</accession>
<keyword evidence="1" id="KW-0001">2Fe-2S</keyword>
<feature type="region of interest" description="Disordered" evidence="5">
    <location>
        <begin position="141"/>
        <end position="173"/>
    </location>
</feature>
<dbReference type="AlphaFoldDB" id="A0A7I9Y5L4"/>
<dbReference type="SUPFAM" id="SSF50022">
    <property type="entry name" value="ISP domain"/>
    <property type="match status" value="1"/>
</dbReference>
<comment type="caution">
    <text evidence="7">The sequence shown here is derived from an EMBL/GenBank/DDBJ whole genome shotgun (WGS) entry which is preliminary data.</text>
</comment>
<evidence type="ECO:0000256" key="1">
    <source>
        <dbReference type="ARBA" id="ARBA00022714"/>
    </source>
</evidence>
<dbReference type="Gene3D" id="2.102.10.10">
    <property type="entry name" value="Rieske [2Fe-2S] iron-sulphur domain"/>
    <property type="match status" value="1"/>
</dbReference>
<name>A0A7I9Y5L4_MYCAL</name>
<dbReference type="GO" id="GO:0051537">
    <property type="term" value="F:2 iron, 2 sulfur cluster binding"/>
    <property type="evidence" value="ECO:0007669"/>
    <property type="project" value="UniProtKB-KW"/>
</dbReference>
<dbReference type="Proteomes" id="UP000465305">
    <property type="component" value="Unassembled WGS sequence"/>
</dbReference>
<keyword evidence="4" id="KW-0411">Iron-sulfur</keyword>
<keyword evidence="2" id="KW-0479">Metal-binding</keyword>
<evidence type="ECO:0000313" key="7">
    <source>
        <dbReference type="EMBL" id="GFG83966.1"/>
    </source>
</evidence>
<reference evidence="7 8" key="1">
    <citation type="journal article" date="2019" name="Emerg. Microbes Infect.">
        <title>Comprehensive subspecies identification of 175 nontuberculous mycobacteria species based on 7547 genomic profiles.</title>
        <authorList>
            <person name="Matsumoto Y."/>
            <person name="Kinjo T."/>
            <person name="Motooka D."/>
            <person name="Nabeya D."/>
            <person name="Jung N."/>
            <person name="Uechi K."/>
            <person name="Horii T."/>
            <person name="Iida T."/>
            <person name="Fujita J."/>
            <person name="Nakamura S."/>
        </authorList>
    </citation>
    <scope>NUCLEOTIDE SEQUENCE [LARGE SCALE GENOMIC DNA]</scope>
    <source>
        <strain evidence="7 8">JCM 30723</strain>
    </source>
</reference>
<dbReference type="InterPro" id="IPR017941">
    <property type="entry name" value="Rieske_2Fe-2S"/>
</dbReference>
<dbReference type="GO" id="GO:0046872">
    <property type="term" value="F:metal ion binding"/>
    <property type="evidence" value="ECO:0007669"/>
    <property type="project" value="UniProtKB-KW"/>
</dbReference>
<dbReference type="GO" id="GO:0004497">
    <property type="term" value="F:monooxygenase activity"/>
    <property type="evidence" value="ECO:0007669"/>
    <property type="project" value="UniProtKB-ARBA"/>
</dbReference>
<evidence type="ECO:0000256" key="3">
    <source>
        <dbReference type="ARBA" id="ARBA00023004"/>
    </source>
</evidence>
<dbReference type="GO" id="GO:0016705">
    <property type="term" value="F:oxidoreductase activity, acting on paired donors, with incorporation or reduction of molecular oxygen"/>
    <property type="evidence" value="ECO:0007669"/>
    <property type="project" value="UniProtKB-ARBA"/>
</dbReference>
<evidence type="ECO:0000256" key="5">
    <source>
        <dbReference type="SAM" id="MobiDB-lite"/>
    </source>
</evidence>
<evidence type="ECO:0000256" key="2">
    <source>
        <dbReference type="ARBA" id="ARBA00022723"/>
    </source>
</evidence>
<organism evidence="7 8">
    <name type="scientific">Mycolicibacter algericus</name>
    <name type="common">Mycobacterium algericum</name>
    <dbReference type="NCBI Taxonomy" id="1288388"/>
    <lineage>
        <taxon>Bacteria</taxon>
        <taxon>Bacillati</taxon>
        <taxon>Actinomycetota</taxon>
        <taxon>Actinomycetes</taxon>
        <taxon>Mycobacteriales</taxon>
        <taxon>Mycobacteriaceae</taxon>
        <taxon>Mycolicibacter</taxon>
    </lineage>
</organism>
<keyword evidence="3" id="KW-0408">Iron</keyword>
<protein>
    <recommendedName>
        <fullName evidence="6">Rieske domain-containing protein</fullName>
    </recommendedName>
</protein>
<evidence type="ECO:0000256" key="4">
    <source>
        <dbReference type="ARBA" id="ARBA00023014"/>
    </source>
</evidence>
<sequence>MNKMVDRSLTEPAPTFVERGFPHEAFPSRWFQVGWSHEFAPGDVTAARHFGADLALYRAAASGDVPDRIAAFGAYCPHMGALLGSGEVAAAEPDALAKSITAANPAEVCSRTADRRSWENQRCRPDPISVGYEATYTHQFRKRSQQFDPATSPTAGPKTRDVGVLGGQSALRS</sequence>
<dbReference type="PROSITE" id="PS51296">
    <property type="entry name" value="RIESKE"/>
    <property type="match status" value="1"/>
</dbReference>
<feature type="domain" description="Rieske" evidence="6">
    <location>
        <begin position="30"/>
        <end position="96"/>
    </location>
</feature>
<dbReference type="EMBL" id="BLKY01000001">
    <property type="protein sequence ID" value="GFG83966.1"/>
    <property type="molecule type" value="Genomic_DNA"/>
</dbReference>
<evidence type="ECO:0000259" key="6">
    <source>
        <dbReference type="PROSITE" id="PS51296"/>
    </source>
</evidence>
<gene>
    <name evidence="7" type="ORF">MALGJ_06420</name>
</gene>